<reference evidence="1 2" key="1">
    <citation type="submission" date="2019-08" db="EMBL/GenBank/DDBJ databases">
        <title>Draft genome sequence of Lysobacter sp. UKS-15.</title>
        <authorList>
            <person name="Im W.-T."/>
        </authorList>
    </citation>
    <scope>NUCLEOTIDE SEQUENCE [LARGE SCALE GENOMIC DNA]</scope>
    <source>
        <strain evidence="1 2">UKS-15</strain>
    </source>
</reference>
<protein>
    <submittedName>
        <fullName evidence="1">Uncharacterized protein</fullName>
    </submittedName>
</protein>
<comment type="caution">
    <text evidence="1">The sequence shown here is derived from an EMBL/GenBank/DDBJ whole genome shotgun (WGS) entry which is preliminary data.</text>
</comment>
<dbReference type="RefSeq" id="WP_149353219.1">
    <property type="nucleotide sequence ID" value="NZ_VTRV01000111.1"/>
</dbReference>
<organism evidence="1 2">
    <name type="scientific">Cognatilysobacter lacus</name>
    <dbReference type="NCBI Taxonomy" id="1643323"/>
    <lineage>
        <taxon>Bacteria</taxon>
        <taxon>Pseudomonadati</taxon>
        <taxon>Pseudomonadota</taxon>
        <taxon>Gammaproteobacteria</taxon>
        <taxon>Lysobacterales</taxon>
        <taxon>Lysobacteraceae</taxon>
        <taxon>Cognatilysobacter</taxon>
    </lineage>
</organism>
<dbReference type="AlphaFoldDB" id="A0A5D8Z0U2"/>
<dbReference type="Proteomes" id="UP000323164">
    <property type="component" value="Unassembled WGS sequence"/>
</dbReference>
<dbReference type="OrthoDB" id="6018830at2"/>
<evidence type="ECO:0000313" key="1">
    <source>
        <dbReference type="EMBL" id="TZF88277.1"/>
    </source>
</evidence>
<gene>
    <name evidence="1" type="ORF">FW784_10085</name>
</gene>
<name>A0A5D8Z0U2_9GAMM</name>
<proteinExistence type="predicted"/>
<accession>A0A5D8Z0U2</accession>
<dbReference type="EMBL" id="VTRV01000111">
    <property type="protein sequence ID" value="TZF88277.1"/>
    <property type="molecule type" value="Genomic_DNA"/>
</dbReference>
<evidence type="ECO:0000313" key="2">
    <source>
        <dbReference type="Proteomes" id="UP000323164"/>
    </source>
</evidence>
<sequence>MPSQLLEAPIPPRSEADPVGRIDREIIGMVDLDRASALIERRSTSALLDELAGIVQALEVAGTRNAGRRAGIVGRLLGRDLPAQARARQAHEHIRIRLQLAERRAQDVVAHVHELDEAIGHVVRQRARLWETAERGRDALGAFALDACARPDAMERRLDHLTMLVGSWDVVVAHMRLVRQYDDLLLARYAYVRDVVVPQWRRESEAAMAPETADGMIPDEPLRGALELLLQATSPVPAVFPNGHDLRV</sequence>
<keyword evidence="2" id="KW-1185">Reference proteome</keyword>